<evidence type="ECO:0000259" key="1">
    <source>
        <dbReference type="Pfam" id="PF00656"/>
    </source>
</evidence>
<reference evidence="2" key="1">
    <citation type="journal article" date="2014" name="Front. Microbiol.">
        <title>High frequency of phylogenetically diverse reductive dehalogenase-homologous genes in deep subseafloor sedimentary metagenomes.</title>
        <authorList>
            <person name="Kawai M."/>
            <person name="Futagami T."/>
            <person name="Toyoda A."/>
            <person name="Takaki Y."/>
            <person name="Nishi S."/>
            <person name="Hori S."/>
            <person name="Arai W."/>
            <person name="Tsubouchi T."/>
            <person name="Morono Y."/>
            <person name="Uchiyama I."/>
            <person name="Ito T."/>
            <person name="Fujiyama A."/>
            <person name="Inagaki F."/>
            <person name="Takami H."/>
        </authorList>
    </citation>
    <scope>NUCLEOTIDE SEQUENCE</scope>
    <source>
        <strain evidence="2">Expedition CK06-06</strain>
    </source>
</reference>
<dbReference type="InterPro" id="IPR029030">
    <property type="entry name" value="Caspase-like_dom_sf"/>
</dbReference>
<protein>
    <recommendedName>
        <fullName evidence="1">Peptidase C14 caspase domain-containing protein</fullName>
    </recommendedName>
</protein>
<dbReference type="SUPFAM" id="SSF52129">
    <property type="entry name" value="Caspase-like"/>
    <property type="match status" value="1"/>
</dbReference>
<accession>X0X2B4</accession>
<dbReference type="GO" id="GO:0004197">
    <property type="term" value="F:cysteine-type endopeptidase activity"/>
    <property type="evidence" value="ECO:0007669"/>
    <property type="project" value="InterPro"/>
</dbReference>
<proteinExistence type="predicted"/>
<evidence type="ECO:0000313" key="2">
    <source>
        <dbReference type="EMBL" id="GAG29552.1"/>
    </source>
</evidence>
<dbReference type="GO" id="GO:0006508">
    <property type="term" value="P:proteolysis"/>
    <property type="evidence" value="ECO:0007669"/>
    <property type="project" value="InterPro"/>
</dbReference>
<sequence length="244" mass="27913">LLILLEPLKSQVAFEGRNLLWWPNLLLWAALWFPATLVPDEVYSAEIEFRIRLFDVRGMKELGSYTVSTKSERWLDDFSRGYLPWGTVLLPLGLEKENFAMASEMVTPLAVHRAKLNCLDKVLGDLRRTIEAPAFRGRLTPRRRKKLALIVGIGRYADPGIRKLKFARRDAENFHRFLTRRSPSPGDWETRLLLDGDATKEKILNVLEEFAAQSLQDDDSILLYFSCFGALAPGKSRLERALVP</sequence>
<gene>
    <name evidence="2" type="ORF">S01H1_71701</name>
</gene>
<dbReference type="InterPro" id="IPR011600">
    <property type="entry name" value="Pept_C14_caspase"/>
</dbReference>
<dbReference type="AlphaFoldDB" id="X0X2B4"/>
<feature type="domain" description="Peptidase C14 caspase" evidence="1">
    <location>
        <begin position="145"/>
        <end position="233"/>
    </location>
</feature>
<organism evidence="2">
    <name type="scientific">marine sediment metagenome</name>
    <dbReference type="NCBI Taxonomy" id="412755"/>
    <lineage>
        <taxon>unclassified sequences</taxon>
        <taxon>metagenomes</taxon>
        <taxon>ecological metagenomes</taxon>
    </lineage>
</organism>
<dbReference type="Pfam" id="PF00656">
    <property type="entry name" value="Peptidase_C14"/>
    <property type="match status" value="1"/>
</dbReference>
<dbReference type="Gene3D" id="3.40.50.1460">
    <property type="match status" value="1"/>
</dbReference>
<name>X0X2B4_9ZZZZ</name>
<comment type="caution">
    <text evidence="2">The sequence shown here is derived from an EMBL/GenBank/DDBJ whole genome shotgun (WGS) entry which is preliminary data.</text>
</comment>
<feature type="non-terminal residue" evidence="2">
    <location>
        <position position="244"/>
    </location>
</feature>
<dbReference type="EMBL" id="BARS01047766">
    <property type="protein sequence ID" value="GAG29552.1"/>
    <property type="molecule type" value="Genomic_DNA"/>
</dbReference>
<feature type="non-terminal residue" evidence="2">
    <location>
        <position position="1"/>
    </location>
</feature>